<dbReference type="GO" id="GO:0005524">
    <property type="term" value="F:ATP binding"/>
    <property type="evidence" value="ECO:0007669"/>
    <property type="project" value="UniProtKB-KW"/>
</dbReference>
<gene>
    <name evidence="5" type="ORF">FOL01_0130</name>
</gene>
<feature type="domain" description="Putative exodeoxyribonuclease 8 PDDEXK-like" evidence="4">
    <location>
        <begin position="20"/>
        <end position="251"/>
    </location>
</feature>
<evidence type="ECO:0000259" key="4">
    <source>
        <dbReference type="Pfam" id="PF12684"/>
    </source>
</evidence>
<evidence type="ECO:0000256" key="2">
    <source>
        <dbReference type="ARBA" id="ARBA00022806"/>
    </source>
</evidence>
<proteinExistence type="predicted"/>
<dbReference type="GO" id="GO:0004386">
    <property type="term" value="F:helicase activity"/>
    <property type="evidence" value="ECO:0007669"/>
    <property type="project" value="UniProtKB-KW"/>
</dbReference>
<dbReference type="Pfam" id="PF12684">
    <property type="entry name" value="DUF3799"/>
    <property type="match status" value="1"/>
</dbReference>
<evidence type="ECO:0000313" key="5">
    <source>
        <dbReference type="EMBL" id="APS40989.1"/>
    </source>
</evidence>
<keyword evidence="6" id="KW-1185">Reference proteome</keyword>
<sequence length="272" mass="31592">MAEELDYYDPREAYIHMHASTFKNFLFNGEAEALANMAGTYNIFDDDKAVLVGNFLHSYFESPQAHQAFIYEHPEIISQRGKTKGDLKTEFKVAQKMIKRIEADPVIMTLVNGAPDKEYVIDGSINGVDWRGKLDAVNLEEQYFIDFKTVRSLKEFHGLIGGEWSDYYNEYENFFISRGYHIQMAAYQEMLRQMTGKEFEVYIVAVSKEDEPLADIYKIEQETLDRGMREILAKQDHIVRLINGEEKPVQAKTYSRLYRSTYRVDPENVGVL</sequence>
<dbReference type="EMBL" id="CP014332">
    <property type="protein sequence ID" value="APS40989.1"/>
    <property type="molecule type" value="Genomic_DNA"/>
</dbReference>
<organism evidence="5 6">
    <name type="scientific">Weissella jogaejeotgali</name>
    <dbReference type="NCBI Taxonomy" id="1631871"/>
    <lineage>
        <taxon>Bacteria</taxon>
        <taxon>Bacillati</taxon>
        <taxon>Bacillota</taxon>
        <taxon>Bacilli</taxon>
        <taxon>Lactobacillales</taxon>
        <taxon>Lactobacillaceae</taxon>
        <taxon>Weissella</taxon>
    </lineage>
</organism>
<evidence type="ECO:0000313" key="6">
    <source>
        <dbReference type="Proteomes" id="UP000185473"/>
    </source>
</evidence>
<dbReference type="Proteomes" id="UP000185473">
    <property type="component" value="Chromosome"/>
</dbReference>
<dbReference type="AlphaFoldDB" id="A0A1L6R8W1"/>
<evidence type="ECO:0000256" key="3">
    <source>
        <dbReference type="ARBA" id="ARBA00022840"/>
    </source>
</evidence>
<dbReference type="Gene3D" id="3.90.320.10">
    <property type="match status" value="1"/>
</dbReference>
<name>A0A1L6R8W1_9LACO</name>
<evidence type="ECO:0000256" key="1">
    <source>
        <dbReference type="ARBA" id="ARBA00022741"/>
    </source>
</evidence>
<reference evidence="5 6" key="1">
    <citation type="submission" date="2016-02" db="EMBL/GenBank/DDBJ databases">
        <title>Complete Genome Sequence of Weissella jogaejeotgali FOL01.</title>
        <authorList>
            <person name="Lee J.-H."/>
            <person name="Ku H.-J."/>
        </authorList>
    </citation>
    <scope>NUCLEOTIDE SEQUENCE [LARGE SCALE GENOMIC DNA]</scope>
    <source>
        <strain evidence="5 6">FOL01</strain>
    </source>
</reference>
<protein>
    <submittedName>
        <fullName evidence="5">Phage protein</fullName>
    </submittedName>
</protein>
<dbReference type="RefSeq" id="WP_075268844.1">
    <property type="nucleotide sequence ID" value="NZ_CP014332.1"/>
</dbReference>
<dbReference type="STRING" id="1631871.FOL01_0130"/>
<dbReference type="KEGG" id="wjo:FOL01_0130"/>
<keyword evidence="2" id="KW-0378">Hydrolase</keyword>
<accession>A0A1L6R8W1</accession>
<keyword evidence="2" id="KW-0347">Helicase</keyword>
<keyword evidence="1" id="KW-0547">Nucleotide-binding</keyword>
<dbReference type="InterPro" id="IPR011604">
    <property type="entry name" value="PDDEXK-like_dom_sf"/>
</dbReference>
<keyword evidence="3" id="KW-0067">ATP-binding</keyword>
<dbReference type="OrthoDB" id="2212578at2"/>
<dbReference type="InterPro" id="IPR024432">
    <property type="entry name" value="Put_RecE_PDDEXK-like_dom"/>
</dbReference>